<evidence type="ECO:0000256" key="1">
    <source>
        <dbReference type="SAM" id="Phobius"/>
    </source>
</evidence>
<feature type="transmembrane region" description="Helical" evidence="1">
    <location>
        <begin position="149"/>
        <end position="176"/>
    </location>
</feature>
<protein>
    <recommendedName>
        <fullName evidence="4">ABC transporter permease</fullName>
    </recommendedName>
</protein>
<dbReference type="Proteomes" id="UP000515703">
    <property type="component" value="Chromosome"/>
</dbReference>
<evidence type="ECO:0000313" key="3">
    <source>
        <dbReference type="Proteomes" id="UP000515703"/>
    </source>
</evidence>
<dbReference type="RefSeq" id="WP_225903801.1">
    <property type="nucleotide sequence ID" value="NZ_AP023368.1"/>
</dbReference>
<feature type="transmembrane region" description="Helical" evidence="1">
    <location>
        <begin position="233"/>
        <end position="254"/>
    </location>
</feature>
<feature type="transmembrane region" description="Helical" evidence="1">
    <location>
        <begin position="64"/>
        <end position="82"/>
    </location>
</feature>
<dbReference type="EMBL" id="AP023368">
    <property type="protein sequence ID" value="BCJ98000.1"/>
    <property type="molecule type" value="Genomic_DNA"/>
</dbReference>
<feature type="transmembrane region" description="Helical" evidence="1">
    <location>
        <begin position="122"/>
        <end position="143"/>
    </location>
</feature>
<feature type="transmembrane region" description="Helical" evidence="1">
    <location>
        <begin position="188"/>
        <end position="206"/>
    </location>
</feature>
<gene>
    <name evidence="2" type="ORF">bsdcttw_10410</name>
</gene>
<evidence type="ECO:0008006" key="4">
    <source>
        <dbReference type="Google" id="ProtNLM"/>
    </source>
</evidence>
<dbReference type="PANTHER" id="PTHR36832:SF1">
    <property type="entry name" value="SLR1174 PROTEIN"/>
    <property type="match status" value="1"/>
</dbReference>
<dbReference type="AlphaFoldDB" id="A0A7I8DI21"/>
<dbReference type="PANTHER" id="PTHR36832">
    <property type="entry name" value="SLR1174 PROTEIN-RELATED"/>
    <property type="match status" value="1"/>
</dbReference>
<keyword evidence="3" id="KW-1185">Reference proteome</keyword>
<keyword evidence="1" id="KW-1133">Transmembrane helix</keyword>
<keyword evidence="1" id="KW-0472">Membrane</keyword>
<proteinExistence type="predicted"/>
<organism evidence="2 3">
    <name type="scientific">Anaerocolumna chitinilytica</name>
    <dbReference type="NCBI Taxonomy" id="1727145"/>
    <lineage>
        <taxon>Bacteria</taxon>
        <taxon>Bacillati</taxon>
        <taxon>Bacillota</taxon>
        <taxon>Clostridia</taxon>
        <taxon>Lachnospirales</taxon>
        <taxon>Lachnospiraceae</taxon>
        <taxon>Anaerocolumna</taxon>
    </lineage>
</organism>
<accession>A0A7I8DI21</accession>
<dbReference type="KEGG" id="acht:bsdcttw_10410"/>
<evidence type="ECO:0000313" key="2">
    <source>
        <dbReference type="EMBL" id="BCJ98000.1"/>
    </source>
</evidence>
<name>A0A7I8DI21_9FIRM</name>
<reference evidence="2 3" key="1">
    <citation type="submission" date="2020-08" db="EMBL/GenBank/DDBJ databases">
        <title>Draft genome sequencing of an Anaerocolumna strain isolated from anoxic soil subjected to BSD treatment.</title>
        <authorList>
            <person name="Uek A."/>
            <person name="Tonouchi A."/>
        </authorList>
    </citation>
    <scope>NUCLEOTIDE SEQUENCE [LARGE SCALE GENOMIC DNA]</scope>
    <source>
        <strain evidence="2 3">CTTW</strain>
    </source>
</reference>
<reference evidence="2 3" key="2">
    <citation type="submission" date="2020-08" db="EMBL/GenBank/DDBJ databases">
        <authorList>
            <person name="Ueki A."/>
            <person name="Tonouchi A."/>
        </authorList>
    </citation>
    <scope>NUCLEOTIDE SEQUENCE [LARGE SCALE GENOMIC DNA]</scope>
    <source>
        <strain evidence="2 3">CTTW</strain>
    </source>
</reference>
<keyword evidence="1" id="KW-0812">Transmembrane</keyword>
<feature type="transmembrane region" description="Helical" evidence="1">
    <location>
        <begin position="21"/>
        <end position="44"/>
    </location>
</feature>
<sequence>MVKNPAKKYYYIFRVSFMENLQYPLNCILGFLSYFIMIFLFFQLWNYIYGDASKLIAGYTRTQMIWYVIFTEIMWFGTRNATLTGGMSRDIKSGTVAYAMNKPYRYPLYILSKYFGEIGFRFLLYFIMGSIMGVVMLGNIPAFRFATVVWVLPVILSGLLVNSLIRICISLLAFWVEDSLPFQWIYDKLLIVIGIMFPVEVFPKILQPAIRLSPIYAVTYGPAKLLVDFSFGVYRQVLLVQMGYLFTFSLLLVLGYRKGVKKLNVNGG</sequence>